<evidence type="ECO:0000259" key="7">
    <source>
        <dbReference type="Pfam" id="PF03328"/>
    </source>
</evidence>
<feature type="domain" description="HpcH/HpaI aldolase/citrate lyase" evidence="7">
    <location>
        <begin position="7"/>
        <end position="226"/>
    </location>
</feature>
<evidence type="ECO:0000256" key="6">
    <source>
        <dbReference type="PIRSR" id="PIRSR015582-2"/>
    </source>
</evidence>
<dbReference type="RefSeq" id="WP_097154134.1">
    <property type="nucleotide sequence ID" value="NZ_OBEL01000003.1"/>
</dbReference>
<dbReference type="Pfam" id="PF03328">
    <property type="entry name" value="HpcH_HpaI"/>
    <property type="match status" value="1"/>
</dbReference>
<keyword evidence="3 6" id="KW-0479">Metal-binding</keyword>
<accession>A0A285PIR0</accession>
<proteinExistence type="inferred from homology"/>
<dbReference type="Proteomes" id="UP000219439">
    <property type="component" value="Unassembled WGS sequence"/>
</dbReference>
<evidence type="ECO:0000256" key="1">
    <source>
        <dbReference type="ARBA" id="ARBA00001946"/>
    </source>
</evidence>
<feature type="binding site" evidence="5">
    <location>
        <position position="68"/>
    </location>
    <ligand>
        <name>substrate</name>
    </ligand>
</feature>
<dbReference type="OrthoDB" id="9800547at2"/>
<dbReference type="GO" id="GO:0016829">
    <property type="term" value="F:lyase activity"/>
    <property type="evidence" value="ECO:0007669"/>
    <property type="project" value="UniProtKB-KW"/>
</dbReference>
<feature type="binding site" evidence="5">
    <location>
        <position position="126"/>
    </location>
    <ligand>
        <name>substrate</name>
    </ligand>
</feature>
<dbReference type="Gene3D" id="3.20.20.60">
    <property type="entry name" value="Phosphoenolpyruvate-binding domains"/>
    <property type="match status" value="1"/>
</dbReference>
<evidence type="ECO:0000313" key="8">
    <source>
        <dbReference type="EMBL" id="SNZ19741.1"/>
    </source>
</evidence>
<organism evidence="8 9">
    <name type="scientific">Cohaesibacter gelatinilyticus</name>
    <dbReference type="NCBI Taxonomy" id="372072"/>
    <lineage>
        <taxon>Bacteria</taxon>
        <taxon>Pseudomonadati</taxon>
        <taxon>Pseudomonadota</taxon>
        <taxon>Alphaproteobacteria</taxon>
        <taxon>Hyphomicrobiales</taxon>
        <taxon>Cohaesibacteraceae</taxon>
    </lineage>
</organism>
<protein>
    <submittedName>
        <fullName evidence="8">Citrate lyase subunit beta / citryl-CoA lyase</fullName>
    </submittedName>
</protein>
<comment type="similarity">
    <text evidence="2">Belongs to the HpcH/HpaI aldolase family.</text>
</comment>
<keyword evidence="4 6" id="KW-0460">Magnesium</keyword>
<dbReference type="PANTHER" id="PTHR32308:SF10">
    <property type="entry name" value="CITRATE LYASE SUBUNIT BETA"/>
    <property type="match status" value="1"/>
</dbReference>
<evidence type="ECO:0000256" key="5">
    <source>
        <dbReference type="PIRSR" id="PIRSR015582-1"/>
    </source>
</evidence>
<dbReference type="GO" id="GO:0000287">
    <property type="term" value="F:magnesium ion binding"/>
    <property type="evidence" value="ECO:0007669"/>
    <property type="project" value="TreeGrafter"/>
</dbReference>
<evidence type="ECO:0000313" key="9">
    <source>
        <dbReference type="Proteomes" id="UP000219439"/>
    </source>
</evidence>
<dbReference type="InterPro" id="IPR015813">
    <property type="entry name" value="Pyrv/PenolPyrv_kinase-like_dom"/>
</dbReference>
<dbReference type="SUPFAM" id="SSF51621">
    <property type="entry name" value="Phosphoenolpyruvate/pyruvate domain"/>
    <property type="match status" value="1"/>
</dbReference>
<name>A0A285PIR0_9HYPH</name>
<evidence type="ECO:0000256" key="2">
    <source>
        <dbReference type="ARBA" id="ARBA00005568"/>
    </source>
</evidence>
<dbReference type="AlphaFoldDB" id="A0A285PIR0"/>
<feature type="binding site" evidence="6">
    <location>
        <position position="126"/>
    </location>
    <ligand>
        <name>Mg(2+)</name>
        <dbReference type="ChEBI" id="CHEBI:18420"/>
    </ligand>
</feature>
<sequence length="295" mass="32723">MSFRPRRTALYMPGSNARALEKAKTLPVDVLLLDLEDSVAPDQKDMAREQVVEAVKEGGFGHREVVIRMNGLDTPWGEKDLAGVIEARPDAVLVPKVDCAEDVYAIGRKLNDAHASQDLKIWAMMETPGAMVRALEISSSKLEYHGSRLSCFIMGTNDLSKETRAALIPGRAPMMPWLMQCLAAARAYEIDIIDGVYNQFTDAEGFIAECEQGAEMGMDGKTIIHPKQIADCNRIFSPSEEEIARSREIIDAFDAPENQSKNVMTINGKMVERLHAEMARRVVEIADAITKQDEQ</sequence>
<feature type="binding site" evidence="6">
    <location>
        <position position="158"/>
    </location>
    <ligand>
        <name>Mg(2+)</name>
        <dbReference type="ChEBI" id="CHEBI:18420"/>
    </ligand>
</feature>
<comment type="cofactor">
    <cofactor evidence="1">
        <name>Mg(2+)</name>
        <dbReference type="ChEBI" id="CHEBI:18420"/>
    </cofactor>
</comment>
<dbReference type="EMBL" id="OBEL01000003">
    <property type="protein sequence ID" value="SNZ19741.1"/>
    <property type="molecule type" value="Genomic_DNA"/>
</dbReference>
<evidence type="ECO:0000256" key="3">
    <source>
        <dbReference type="ARBA" id="ARBA00022723"/>
    </source>
</evidence>
<gene>
    <name evidence="8" type="ORF">SAMN06265368_2833</name>
</gene>
<evidence type="ECO:0000256" key="4">
    <source>
        <dbReference type="ARBA" id="ARBA00022842"/>
    </source>
</evidence>
<dbReference type="PIRSF" id="PIRSF015582">
    <property type="entry name" value="Cit_lyase_B"/>
    <property type="match status" value="1"/>
</dbReference>
<dbReference type="InterPro" id="IPR005000">
    <property type="entry name" value="Aldolase/citrate-lyase_domain"/>
</dbReference>
<dbReference type="InterPro" id="IPR011206">
    <property type="entry name" value="Citrate_lyase_beta/mcl1/mcl2"/>
</dbReference>
<keyword evidence="9" id="KW-1185">Reference proteome</keyword>
<reference evidence="8 9" key="1">
    <citation type="submission" date="2017-09" db="EMBL/GenBank/DDBJ databases">
        <authorList>
            <person name="Ehlers B."/>
            <person name="Leendertz F.H."/>
        </authorList>
    </citation>
    <scope>NUCLEOTIDE SEQUENCE [LARGE SCALE GENOMIC DNA]</scope>
    <source>
        <strain evidence="8 9">DSM 18289</strain>
    </source>
</reference>
<dbReference type="GO" id="GO:0006107">
    <property type="term" value="P:oxaloacetate metabolic process"/>
    <property type="evidence" value="ECO:0007669"/>
    <property type="project" value="TreeGrafter"/>
</dbReference>
<dbReference type="InterPro" id="IPR040442">
    <property type="entry name" value="Pyrv_kinase-like_dom_sf"/>
</dbReference>
<dbReference type="PANTHER" id="PTHR32308">
    <property type="entry name" value="LYASE BETA SUBUNIT, PUTATIVE (AFU_ORTHOLOGUE AFUA_4G13030)-RELATED"/>
    <property type="match status" value="1"/>
</dbReference>
<keyword evidence="8" id="KW-0456">Lyase</keyword>